<accession>A0A388TAR0</accession>
<dbReference type="SMART" id="SM01382">
    <property type="entry name" value="Ribosomal_L2_C"/>
    <property type="match status" value="1"/>
</dbReference>
<feature type="domain" description="Large ribosomal subunit protein uL2 RNA-binding" evidence="10">
    <location>
        <begin position="42"/>
        <end position="118"/>
    </location>
</feature>
<evidence type="ECO:0000256" key="6">
    <source>
        <dbReference type="ARBA" id="ARBA00035242"/>
    </source>
</evidence>
<feature type="domain" description="Large ribosomal subunit protein uL2 C-terminal" evidence="9">
    <location>
        <begin position="124"/>
        <end position="253"/>
    </location>
</feature>
<gene>
    <name evidence="7 11" type="primary">rplB</name>
    <name evidence="11" type="ORF">NO1_0650</name>
</gene>
<dbReference type="Pfam" id="PF00181">
    <property type="entry name" value="Ribosomal_L2_N"/>
    <property type="match status" value="1"/>
</dbReference>
<dbReference type="InterPro" id="IPR012340">
    <property type="entry name" value="NA-bd_OB-fold"/>
</dbReference>
<feature type="region of interest" description="Disordered" evidence="8">
    <location>
        <begin position="223"/>
        <end position="263"/>
    </location>
</feature>
<dbReference type="GO" id="GO:0003735">
    <property type="term" value="F:structural constituent of ribosome"/>
    <property type="evidence" value="ECO:0007669"/>
    <property type="project" value="InterPro"/>
</dbReference>
<dbReference type="InterPro" id="IPR014722">
    <property type="entry name" value="Rib_uL2_dom2"/>
</dbReference>
<dbReference type="PANTHER" id="PTHR13691">
    <property type="entry name" value="RIBOSOMAL PROTEIN L2"/>
    <property type="match status" value="1"/>
</dbReference>
<dbReference type="GO" id="GO:0019843">
    <property type="term" value="F:rRNA binding"/>
    <property type="evidence" value="ECO:0007669"/>
    <property type="project" value="UniProtKB-UniRule"/>
</dbReference>
<dbReference type="EMBL" id="BGZN01000008">
    <property type="protein sequence ID" value="GBR73237.1"/>
    <property type="molecule type" value="Genomic_DNA"/>
</dbReference>
<sequence length="276" mass="30206">MGVRRIKPICNASRNTILYDFAEITTDKPEKSLLTVARKTSGRNNQGKITCRHKGGGHKNFFRKIDFKREKDQIPAKVVSIEYDPNRTARIALLSYADGEKRYILAPRGLKVNDTVQSGADADIHPGNALPLGAIPVGTVVHNVELTAGKGAQLARSAGVSIQLMAKEGDYAVLRLPSSELRLVRQECRATIGVVSNEDHFNIKLGKAGRARWKGLRPEVRGSVMNPVDHPHGGGEGRAPVGHPGPMTPWGKPALGKKTRKLKKLSTKLIIRRKNK</sequence>
<dbReference type="InterPro" id="IPR022666">
    <property type="entry name" value="Ribosomal_uL2_RNA-bd_dom"/>
</dbReference>
<dbReference type="PIRSF" id="PIRSF002158">
    <property type="entry name" value="Ribosomal_L2"/>
    <property type="match status" value="1"/>
</dbReference>
<dbReference type="GO" id="GO:0002181">
    <property type="term" value="P:cytoplasmic translation"/>
    <property type="evidence" value="ECO:0007669"/>
    <property type="project" value="TreeGrafter"/>
</dbReference>
<dbReference type="InterPro" id="IPR002171">
    <property type="entry name" value="Ribosomal_uL2"/>
</dbReference>
<name>A0A388TAR0_TERA1</name>
<dbReference type="AlphaFoldDB" id="A0A388TAR0"/>
<dbReference type="Gene3D" id="2.40.50.140">
    <property type="entry name" value="Nucleic acid-binding proteins"/>
    <property type="match status" value="1"/>
</dbReference>
<dbReference type="SMART" id="SM01383">
    <property type="entry name" value="Ribosomal_L2"/>
    <property type="match status" value="1"/>
</dbReference>
<dbReference type="Pfam" id="PF03947">
    <property type="entry name" value="Ribosomal_L2_C"/>
    <property type="match status" value="1"/>
</dbReference>
<dbReference type="NCBIfam" id="TIGR01171">
    <property type="entry name" value="rplB_bact"/>
    <property type="match status" value="1"/>
</dbReference>
<dbReference type="FunFam" id="2.40.50.140:FF:000003">
    <property type="entry name" value="50S ribosomal protein L2"/>
    <property type="match status" value="1"/>
</dbReference>
<organism evidence="11 12">
    <name type="scientific">Termititenax aidoneus</name>
    <dbReference type="NCBI Taxonomy" id="2218524"/>
    <lineage>
        <taxon>Bacteria</taxon>
        <taxon>Bacillati</taxon>
        <taxon>Candidatus Margulisiibacteriota</taxon>
        <taxon>Candidatus Termititenacia</taxon>
        <taxon>Candidatus Termititenacales</taxon>
        <taxon>Candidatus Termititenacaceae</taxon>
        <taxon>Candidatus Termititenax</taxon>
    </lineage>
</organism>
<reference evidence="11 12" key="1">
    <citation type="journal article" date="2019" name="ISME J.">
        <title>Genome analyses of uncultured TG2/ZB3 bacteria in 'Margulisbacteria' specifically attached to ectosymbiotic spirochetes of protists in the termite gut.</title>
        <authorList>
            <person name="Utami Y.D."/>
            <person name="Kuwahara H."/>
            <person name="Igai K."/>
            <person name="Murakami T."/>
            <person name="Sugaya K."/>
            <person name="Morikawa T."/>
            <person name="Nagura Y."/>
            <person name="Yuki M."/>
            <person name="Deevong P."/>
            <person name="Inoue T."/>
            <person name="Kihara K."/>
            <person name="Lo N."/>
            <person name="Yamada A."/>
            <person name="Ohkuma M."/>
            <person name="Hongoh Y."/>
        </authorList>
    </citation>
    <scope>NUCLEOTIDE SEQUENCE [LARGE SCALE GENOMIC DNA]</scope>
    <source>
        <strain evidence="11">NkOx7-01</strain>
    </source>
</reference>
<evidence type="ECO:0000256" key="1">
    <source>
        <dbReference type="ARBA" id="ARBA00005636"/>
    </source>
</evidence>
<comment type="function">
    <text evidence="7">One of the primary rRNA binding proteins. Required for association of the 30S and 50S subunits to form the 70S ribosome, for tRNA binding and peptide bond formation. It has been suggested to have peptidyltransferase activity; this is somewhat controversial. Makes several contacts with the 16S rRNA in the 70S ribosome.</text>
</comment>
<comment type="similarity">
    <text evidence="1 7">Belongs to the universal ribosomal protein uL2 family.</text>
</comment>
<dbReference type="FunFam" id="4.10.950.10:FF:000001">
    <property type="entry name" value="50S ribosomal protein L2"/>
    <property type="match status" value="1"/>
</dbReference>
<evidence type="ECO:0000256" key="8">
    <source>
        <dbReference type="SAM" id="MobiDB-lite"/>
    </source>
</evidence>
<dbReference type="PANTHER" id="PTHR13691:SF5">
    <property type="entry name" value="LARGE RIBOSOMAL SUBUNIT PROTEIN UL2M"/>
    <property type="match status" value="1"/>
</dbReference>
<dbReference type="InterPro" id="IPR014726">
    <property type="entry name" value="Ribosomal_uL2_dom3"/>
</dbReference>
<dbReference type="Proteomes" id="UP000269352">
    <property type="component" value="Unassembled WGS sequence"/>
</dbReference>
<evidence type="ECO:0000256" key="5">
    <source>
        <dbReference type="ARBA" id="ARBA00023274"/>
    </source>
</evidence>
<evidence type="ECO:0000313" key="12">
    <source>
        <dbReference type="Proteomes" id="UP000269352"/>
    </source>
</evidence>
<dbReference type="Gene3D" id="4.10.950.10">
    <property type="entry name" value="Ribosomal protein L2, domain 3"/>
    <property type="match status" value="1"/>
</dbReference>
<dbReference type="InterPro" id="IPR022671">
    <property type="entry name" value="Ribosomal_uL2_CS"/>
</dbReference>
<evidence type="ECO:0000256" key="3">
    <source>
        <dbReference type="ARBA" id="ARBA00022884"/>
    </source>
</evidence>
<dbReference type="SUPFAM" id="SSF50104">
    <property type="entry name" value="Translation proteins SH3-like domain"/>
    <property type="match status" value="1"/>
</dbReference>
<dbReference type="PROSITE" id="PS00467">
    <property type="entry name" value="RIBOSOMAL_L2"/>
    <property type="match status" value="1"/>
</dbReference>
<dbReference type="GO" id="GO:0015934">
    <property type="term" value="C:large ribosomal subunit"/>
    <property type="evidence" value="ECO:0007669"/>
    <property type="project" value="InterPro"/>
</dbReference>
<keyword evidence="5 7" id="KW-0687">Ribonucleoprotein</keyword>
<dbReference type="FunFam" id="2.30.30.30:FF:000001">
    <property type="entry name" value="50S ribosomal protein L2"/>
    <property type="match status" value="1"/>
</dbReference>
<keyword evidence="3 7" id="KW-0694">RNA-binding</keyword>
<comment type="caution">
    <text evidence="11">The sequence shown here is derived from an EMBL/GenBank/DDBJ whole genome shotgun (WGS) entry which is preliminary data.</text>
</comment>
<evidence type="ECO:0000256" key="2">
    <source>
        <dbReference type="ARBA" id="ARBA00022730"/>
    </source>
</evidence>
<proteinExistence type="inferred from homology"/>
<dbReference type="GO" id="GO:0016740">
    <property type="term" value="F:transferase activity"/>
    <property type="evidence" value="ECO:0007669"/>
    <property type="project" value="InterPro"/>
</dbReference>
<evidence type="ECO:0000313" key="11">
    <source>
        <dbReference type="EMBL" id="GBR73237.1"/>
    </source>
</evidence>
<keyword evidence="2 7" id="KW-0699">rRNA-binding</keyword>
<protein>
    <recommendedName>
        <fullName evidence="6 7">Large ribosomal subunit protein uL2</fullName>
    </recommendedName>
</protein>
<dbReference type="InterPro" id="IPR022669">
    <property type="entry name" value="Ribosomal_uL2_C"/>
</dbReference>
<evidence type="ECO:0000259" key="9">
    <source>
        <dbReference type="SMART" id="SM01382"/>
    </source>
</evidence>
<evidence type="ECO:0000256" key="4">
    <source>
        <dbReference type="ARBA" id="ARBA00022980"/>
    </source>
</evidence>
<dbReference type="InterPro" id="IPR005880">
    <property type="entry name" value="Ribosomal_uL2_bac/org-type"/>
</dbReference>
<comment type="subunit">
    <text evidence="7">Part of the 50S ribosomal subunit. Forms a bridge to the 30S subunit in the 70S ribosome.</text>
</comment>
<dbReference type="HAMAP" id="MF_01320_B">
    <property type="entry name" value="Ribosomal_uL2_B"/>
    <property type="match status" value="1"/>
</dbReference>
<evidence type="ECO:0000256" key="7">
    <source>
        <dbReference type="HAMAP-Rule" id="MF_01320"/>
    </source>
</evidence>
<keyword evidence="4 7" id="KW-0689">Ribosomal protein</keyword>
<keyword evidence="12" id="KW-1185">Reference proteome</keyword>
<dbReference type="InterPro" id="IPR008991">
    <property type="entry name" value="Translation_prot_SH3-like_sf"/>
</dbReference>
<evidence type="ECO:0000259" key="10">
    <source>
        <dbReference type="SMART" id="SM01383"/>
    </source>
</evidence>
<dbReference type="SUPFAM" id="SSF50249">
    <property type="entry name" value="Nucleic acid-binding proteins"/>
    <property type="match status" value="1"/>
</dbReference>
<dbReference type="Gene3D" id="2.30.30.30">
    <property type="match status" value="1"/>
</dbReference>